<gene>
    <name evidence="2" type="ORF">FCALED_LOCUS6905</name>
</gene>
<feature type="region of interest" description="Disordered" evidence="1">
    <location>
        <begin position="1"/>
        <end position="46"/>
    </location>
</feature>
<feature type="compositionally biased region" description="Low complexity" evidence="1">
    <location>
        <begin position="1"/>
        <end position="30"/>
    </location>
</feature>
<name>A0A9N9BGI6_9GLOM</name>
<evidence type="ECO:0000313" key="2">
    <source>
        <dbReference type="EMBL" id="CAG8567123.1"/>
    </source>
</evidence>
<dbReference type="EMBL" id="CAJVPQ010001729">
    <property type="protein sequence ID" value="CAG8567123.1"/>
    <property type="molecule type" value="Genomic_DNA"/>
</dbReference>
<organism evidence="2 3">
    <name type="scientific">Funneliformis caledonium</name>
    <dbReference type="NCBI Taxonomy" id="1117310"/>
    <lineage>
        <taxon>Eukaryota</taxon>
        <taxon>Fungi</taxon>
        <taxon>Fungi incertae sedis</taxon>
        <taxon>Mucoromycota</taxon>
        <taxon>Glomeromycotina</taxon>
        <taxon>Glomeromycetes</taxon>
        <taxon>Glomerales</taxon>
        <taxon>Glomeraceae</taxon>
        <taxon>Funneliformis</taxon>
    </lineage>
</organism>
<protein>
    <submittedName>
        <fullName evidence="2">7488_t:CDS:1</fullName>
    </submittedName>
</protein>
<evidence type="ECO:0000256" key="1">
    <source>
        <dbReference type="SAM" id="MobiDB-lite"/>
    </source>
</evidence>
<proteinExistence type="predicted"/>
<evidence type="ECO:0000313" key="3">
    <source>
        <dbReference type="Proteomes" id="UP000789570"/>
    </source>
</evidence>
<dbReference type="AlphaFoldDB" id="A0A9N9BGI6"/>
<dbReference type="Proteomes" id="UP000789570">
    <property type="component" value="Unassembled WGS sequence"/>
</dbReference>
<accession>A0A9N9BGI6</accession>
<keyword evidence="3" id="KW-1185">Reference proteome</keyword>
<feature type="non-terminal residue" evidence="2">
    <location>
        <position position="46"/>
    </location>
</feature>
<sequence>MKVSSDSSFSGDSGSGSSSNSDSNSGSCSGHRLGSNPNIDFDVSSD</sequence>
<comment type="caution">
    <text evidence="2">The sequence shown here is derived from an EMBL/GenBank/DDBJ whole genome shotgun (WGS) entry which is preliminary data.</text>
</comment>
<reference evidence="2" key="1">
    <citation type="submission" date="2021-06" db="EMBL/GenBank/DDBJ databases">
        <authorList>
            <person name="Kallberg Y."/>
            <person name="Tangrot J."/>
            <person name="Rosling A."/>
        </authorList>
    </citation>
    <scope>NUCLEOTIDE SEQUENCE</scope>
    <source>
        <strain evidence="2">UK204</strain>
    </source>
</reference>